<keyword evidence="4" id="KW-0904">Protein phosphatase</keyword>
<proteinExistence type="inferred from homology"/>
<dbReference type="Pfam" id="PF19567">
    <property type="entry name" value="CpsB_CapC"/>
    <property type="match status" value="1"/>
</dbReference>
<evidence type="ECO:0000313" key="6">
    <source>
        <dbReference type="EMBL" id="SUO03443.1"/>
    </source>
</evidence>
<dbReference type="Gene3D" id="3.20.20.140">
    <property type="entry name" value="Metal-dependent hydrolases"/>
    <property type="match status" value="1"/>
</dbReference>
<dbReference type="GO" id="GO:0030145">
    <property type="term" value="F:manganese ion binding"/>
    <property type="evidence" value="ECO:0007669"/>
    <property type="project" value="InterPro"/>
</dbReference>
<dbReference type="SUPFAM" id="SSF89550">
    <property type="entry name" value="PHP domain-like"/>
    <property type="match status" value="1"/>
</dbReference>
<dbReference type="PIRSF" id="PIRSF016557">
    <property type="entry name" value="Caps_synth_CpsB"/>
    <property type="match status" value="1"/>
</dbReference>
<reference evidence="6 7" key="1">
    <citation type="submission" date="2018-06" db="EMBL/GenBank/DDBJ databases">
        <authorList>
            <consortium name="Pathogen Informatics"/>
            <person name="Doyle S."/>
        </authorList>
    </citation>
    <scope>NUCLEOTIDE SEQUENCE [LARGE SCALE GENOMIC DNA]</scope>
    <source>
        <strain evidence="6 7">NCTC11087</strain>
    </source>
</reference>
<protein>
    <recommendedName>
        <fullName evidence="2">protein-tyrosine-phosphatase</fullName>
        <ecNumber evidence="2">3.1.3.48</ecNumber>
    </recommendedName>
</protein>
<evidence type="ECO:0000256" key="4">
    <source>
        <dbReference type="ARBA" id="ARBA00022912"/>
    </source>
</evidence>
<name>A0A380LJI5_9FIRM</name>
<dbReference type="OrthoDB" id="9788539at2"/>
<sequence length="235" mass="26940">MIDIHSHILPGVDDGASSLEEAIEMVMMSQESGVRKLVLTPHSNQSQRFKNYYPDIKEKFDAFVKIVHSLHIDIELVLGMEIFGSENICDHIKEGKLIGLNQTNYFLIEFPFHVTSTYITQCVKQVRKLDIVPIIAHPERYDCVINNPGCVIDWIRSECKLQVNKGSLLGSFGNRIRKAAHVLLENRWIDYVASDAHGIEYRTPSLEAIKDYLEIYYGIDYAEDVLYKNASMIFQ</sequence>
<evidence type="ECO:0000256" key="3">
    <source>
        <dbReference type="ARBA" id="ARBA00022801"/>
    </source>
</evidence>
<dbReference type="Proteomes" id="UP000255523">
    <property type="component" value="Unassembled WGS sequence"/>
</dbReference>
<evidence type="ECO:0000313" key="7">
    <source>
        <dbReference type="Proteomes" id="UP000255523"/>
    </source>
</evidence>
<keyword evidence="7" id="KW-1185">Reference proteome</keyword>
<dbReference type="InterPro" id="IPR016667">
    <property type="entry name" value="Caps_polysacc_synth_CpsB/CapC"/>
</dbReference>
<dbReference type="PANTHER" id="PTHR39181:SF1">
    <property type="entry name" value="TYROSINE-PROTEIN PHOSPHATASE YWQE"/>
    <property type="match status" value="1"/>
</dbReference>
<organism evidence="6 7">
    <name type="scientific">Faecalicoccus pleomorphus</name>
    <dbReference type="NCBI Taxonomy" id="1323"/>
    <lineage>
        <taxon>Bacteria</taxon>
        <taxon>Bacillati</taxon>
        <taxon>Bacillota</taxon>
        <taxon>Erysipelotrichia</taxon>
        <taxon>Erysipelotrichales</taxon>
        <taxon>Erysipelotrichaceae</taxon>
        <taxon>Faecalicoccus</taxon>
    </lineage>
</organism>
<evidence type="ECO:0000256" key="1">
    <source>
        <dbReference type="ARBA" id="ARBA00005750"/>
    </source>
</evidence>
<dbReference type="EMBL" id="UHFX01000003">
    <property type="protein sequence ID" value="SUO03443.1"/>
    <property type="molecule type" value="Genomic_DNA"/>
</dbReference>
<dbReference type="InterPro" id="IPR016195">
    <property type="entry name" value="Pol/histidinol_Pase-like"/>
</dbReference>
<dbReference type="AlphaFoldDB" id="A0A380LJI5"/>
<dbReference type="PANTHER" id="PTHR39181">
    <property type="entry name" value="TYROSINE-PROTEIN PHOSPHATASE YWQE"/>
    <property type="match status" value="1"/>
</dbReference>
<comment type="catalytic activity">
    <reaction evidence="5">
        <text>O-phospho-L-tyrosyl-[protein] + H2O = L-tyrosyl-[protein] + phosphate</text>
        <dbReference type="Rhea" id="RHEA:10684"/>
        <dbReference type="Rhea" id="RHEA-COMP:10136"/>
        <dbReference type="Rhea" id="RHEA-COMP:20101"/>
        <dbReference type="ChEBI" id="CHEBI:15377"/>
        <dbReference type="ChEBI" id="CHEBI:43474"/>
        <dbReference type="ChEBI" id="CHEBI:46858"/>
        <dbReference type="ChEBI" id="CHEBI:61978"/>
        <dbReference type="EC" id="3.1.3.48"/>
    </reaction>
</comment>
<accession>A0A380LJI5</accession>
<gene>
    <name evidence="6" type="primary">wzh</name>
    <name evidence="6" type="ORF">NCTC11087_00305</name>
</gene>
<dbReference type="GO" id="GO:0004725">
    <property type="term" value="F:protein tyrosine phosphatase activity"/>
    <property type="evidence" value="ECO:0007669"/>
    <property type="project" value="UniProtKB-EC"/>
</dbReference>
<keyword evidence="3 6" id="KW-0378">Hydrolase</keyword>
<evidence type="ECO:0000256" key="2">
    <source>
        <dbReference type="ARBA" id="ARBA00013064"/>
    </source>
</evidence>
<dbReference type="RefSeq" id="WP_022789708.1">
    <property type="nucleotide sequence ID" value="NZ_UHFX01000003.1"/>
</dbReference>
<dbReference type="EC" id="3.1.3.48" evidence="2"/>
<evidence type="ECO:0000256" key="5">
    <source>
        <dbReference type="ARBA" id="ARBA00051722"/>
    </source>
</evidence>
<comment type="similarity">
    <text evidence="1">Belongs to the metallo-dependent hydrolases superfamily. CpsB/CapC family.</text>
</comment>
<dbReference type="GeneID" id="77461299"/>